<reference evidence="2 3" key="1">
    <citation type="submission" date="2018-10" db="EMBL/GenBank/DDBJ databases">
        <title>Fifty Aureobasidium pullulans genomes reveal a recombining polyextremotolerant generalist.</title>
        <authorList>
            <person name="Gostincar C."/>
            <person name="Turk M."/>
            <person name="Zajc J."/>
            <person name="Gunde-Cimerman N."/>
        </authorList>
    </citation>
    <scope>NUCLEOTIDE SEQUENCE [LARGE SCALE GENOMIC DNA]</scope>
    <source>
        <strain evidence="2 3">EXF-11900</strain>
    </source>
</reference>
<evidence type="ECO:0000256" key="1">
    <source>
        <dbReference type="SAM" id="MobiDB-lite"/>
    </source>
</evidence>
<evidence type="ECO:0000313" key="2">
    <source>
        <dbReference type="EMBL" id="THV63975.1"/>
    </source>
</evidence>
<evidence type="ECO:0000313" key="3">
    <source>
        <dbReference type="Proteomes" id="UP000304951"/>
    </source>
</evidence>
<comment type="caution">
    <text evidence="2">The sequence shown here is derived from an EMBL/GenBank/DDBJ whole genome shotgun (WGS) entry which is preliminary data.</text>
</comment>
<organism evidence="2 3">
    <name type="scientific">Aureobasidium pullulans</name>
    <name type="common">Black yeast</name>
    <name type="synonym">Pullularia pullulans</name>
    <dbReference type="NCBI Taxonomy" id="5580"/>
    <lineage>
        <taxon>Eukaryota</taxon>
        <taxon>Fungi</taxon>
        <taxon>Dikarya</taxon>
        <taxon>Ascomycota</taxon>
        <taxon>Pezizomycotina</taxon>
        <taxon>Dothideomycetes</taxon>
        <taxon>Dothideomycetidae</taxon>
        <taxon>Dothideales</taxon>
        <taxon>Saccotheciaceae</taxon>
        <taxon>Aureobasidium</taxon>
    </lineage>
</organism>
<dbReference type="AlphaFoldDB" id="A0A4S8S129"/>
<proteinExistence type="predicted"/>
<dbReference type="Proteomes" id="UP000304951">
    <property type="component" value="Unassembled WGS sequence"/>
</dbReference>
<feature type="region of interest" description="Disordered" evidence="1">
    <location>
        <begin position="77"/>
        <end position="102"/>
    </location>
</feature>
<gene>
    <name evidence="2" type="ORF">D6D28_10253</name>
</gene>
<dbReference type="EMBL" id="QZAF01000975">
    <property type="protein sequence ID" value="THV63975.1"/>
    <property type="molecule type" value="Genomic_DNA"/>
</dbReference>
<feature type="compositionally biased region" description="Low complexity" evidence="1">
    <location>
        <begin position="82"/>
        <end position="93"/>
    </location>
</feature>
<protein>
    <submittedName>
        <fullName evidence="2">Uncharacterized protein</fullName>
    </submittedName>
</protein>
<accession>A0A4S8S129</accession>
<name>A0A4S8S129_AURPU</name>
<sequence length="220" mass="25231">MPQWIDSWAVNCGTPIMAPNMKGRSPFKKDDSRIFLDFESANKLVKKHDISIKHEWTNPTKPANDNPHFLANRHIQHATTQRSPALARSSSSPKDSRTLRKQAHPTCDYAKISFFEPSPSFEPDPKASINKEFDRLAKQQNWHKEVAEHFAPLVMKMKPFPSFEPDPKASIKKEFDRLAKQQNWPKEMAKRFRAACYEDELAKFSAAQGLAAPLKKLQMS</sequence>